<feature type="signal peptide" evidence="3">
    <location>
        <begin position="1"/>
        <end position="21"/>
    </location>
</feature>
<dbReference type="PANTHER" id="PTHR30373:SF2">
    <property type="entry name" value="UPF0603 PROTEIN YGCG"/>
    <property type="match status" value="1"/>
</dbReference>
<keyword evidence="2" id="KW-0472">Membrane</keyword>
<dbReference type="STRING" id="1123269.NX02_00905"/>
<feature type="region of interest" description="Disordered" evidence="1">
    <location>
        <begin position="229"/>
        <end position="260"/>
    </location>
</feature>
<feature type="chain" id="PRO_5004785288" description="TPM domain-containing protein" evidence="3">
    <location>
        <begin position="22"/>
        <end position="260"/>
    </location>
</feature>
<dbReference type="PANTHER" id="PTHR30373">
    <property type="entry name" value="UPF0603 PROTEIN YGCG"/>
    <property type="match status" value="1"/>
</dbReference>
<dbReference type="PATRIC" id="fig|1123269.5.peg.181"/>
<dbReference type="InterPro" id="IPR007621">
    <property type="entry name" value="TPM_dom"/>
</dbReference>
<name>W0A644_9SPHN</name>
<evidence type="ECO:0000256" key="1">
    <source>
        <dbReference type="SAM" id="MobiDB-lite"/>
    </source>
</evidence>
<keyword evidence="3" id="KW-0732">Signal</keyword>
<evidence type="ECO:0000256" key="3">
    <source>
        <dbReference type="SAM" id="SignalP"/>
    </source>
</evidence>
<reference evidence="5 6" key="1">
    <citation type="submission" date="2013-07" db="EMBL/GenBank/DDBJ databases">
        <title>Completed genome of Sphingomonas sanxanigenens NX02.</title>
        <authorList>
            <person name="Ma T."/>
            <person name="Huang H."/>
            <person name="Wu M."/>
            <person name="Li X."/>
            <person name="Li G."/>
        </authorList>
    </citation>
    <scope>NUCLEOTIDE SEQUENCE [LARGE SCALE GENOMIC DNA]</scope>
    <source>
        <strain evidence="5 6">NX02</strain>
    </source>
</reference>
<dbReference type="Pfam" id="PF04536">
    <property type="entry name" value="TPM_phosphatase"/>
    <property type="match status" value="1"/>
</dbReference>
<dbReference type="AlphaFoldDB" id="W0A644"/>
<dbReference type="KEGG" id="ssan:NX02_00905"/>
<organism evidence="5 6">
    <name type="scientific">Sphingomonas sanxanigenens DSM 19645 = NX02</name>
    <dbReference type="NCBI Taxonomy" id="1123269"/>
    <lineage>
        <taxon>Bacteria</taxon>
        <taxon>Pseudomonadati</taxon>
        <taxon>Pseudomonadota</taxon>
        <taxon>Alphaproteobacteria</taxon>
        <taxon>Sphingomonadales</taxon>
        <taxon>Sphingomonadaceae</taxon>
        <taxon>Sphingomonas</taxon>
    </lineage>
</organism>
<evidence type="ECO:0000259" key="4">
    <source>
        <dbReference type="Pfam" id="PF04536"/>
    </source>
</evidence>
<proteinExistence type="predicted"/>
<keyword evidence="2" id="KW-1133">Transmembrane helix</keyword>
<feature type="domain" description="TPM" evidence="4">
    <location>
        <begin position="31"/>
        <end position="154"/>
    </location>
</feature>
<feature type="transmembrane region" description="Helical" evidence="2">
    <location>
        <begin position="183"/>
        <end position="200"/>
    </location>
</feature>
<dbReference type="Gene3D" id="3.10.310.50">
    <property type="match status" value="1"/>
</dbReference>
<dbReference type="EMBL" id="CP006644">
    <property type="protein sequence ID" value="AHE51947.1"/>
    <property type="molecule type" value="Genomic_DNA"/>
</dbReference>
<dbReference type="RefSeq" id="WP_025290331.1">
    <property type="nucleotide sequence ID" value="NZ_CP006644.1"/>
</dbReference>
<dbReference type="Proteomes" id="UP000018851">
    <property type="component" value="Chromosome"/>
</dbReference>
<dbReference type="eggNOG" id="COG1512">
    <property type="taxonomic scope" value="Bacteria"/>
</dbReference>
<protein>
    <recommendedName>
        <fullName evidence="4">TPM domain-containing protein</fullName>
    </recommendedName>
</protein>
<gene>
    <name evidence="5" type="ORF">NX02_00905</name>
</gene>
<evidence type="ECO:0000313" key="6">
    <source>
        <dbReference type="Proteomes" id="UP000018851"/>
    </source>
</evidence>
<sequence length="260" mass="26924">MRLLGVLLALLATLIATPAAAQTFPKLTGRVVDAANIIPPAEEAQLTADLDALEKLNGQQFVIATVPSLEGRPIEDYGYRLGREWAIGRKEINDGVILLVAPNDRAVRIEVGYGLTPILTNGLTGLIVEKQILPRFRAGDMPGGIRAGADAVLAQLRLPAPQAEARAKRILAEQAKEDEAPNWLGVVVLVVLFFAIIFILSRARGGRSYRGGGAPVIIWGGGDSWGSGSSWSGGGSSWGGGGGFSGGGGSFGGGGASGSW</sequence>
<keyword evidence="6" id="KW-1185">Reference proteome</keyword>
<evidence type="ECO:0000256" key="2">
    <source>
        <dbReference type="SAM" id="Phobius"/>
    </source>
</evidence>
<dbReference type="HOGENOM" id="CLU_035211_1_2_5"/>
<evidence type="ECO:0000313" key="5">
    <source>
        <dbReference type="EMBL" id="AHE51947.1"/>
    </source>
</evidence>
<keyword evidence="2" id="KW-0812">Transmembrane</keyword>
<accession>W0A644</accession>